<feature type="transmembrane region" description="Helical" evidence="1">
    <location>
        <begin position="65"/>
        <end position="86"/>
    </location>
</feature>
<proteinExistence type="predicted"/>
<protein>
    <recommendedName>
        <fullName evidence="6">O-antigen and lipid-linked capsular repeat unit polymerase</fullName>
    </recommendedName>
</protein>
<feature type="transmembrane region" description="Helical" evidence="1">
    <location>
        <begin position="225"/>
        <end position="246"/>
    </location>
</feature>
<dbReference type="AlphaFoldDB" id="A0ABD5HLQ7"/>
<keyword evidence="1" id="KW-0472">Membrane</keyword>
<feature type="transmembrane region" description="Helical" evidence="1">
    <location>
        <begin position="389"/>
        <end position="418"/>
    </location>
</feature>
<reference evidence="3 5" key="2">
    <citation type="submission" date="2023-10" db="EMBL/GenBank/DDBJ databases">
        <title>Fecal carriage and genetic characteristics of carbapenem-resistant Enterobacterales among healthy adults from four provinces of China.</title>
        <authorList>
            <person name="Li Y."/>
            <person name="Zhang R."/>
        </authorList>
    </citation>
    <scope>NUCLEOTIDE SEQUENCE [LARGE SCALE GENOMIC DNA]</scope>
    <source>
        <strain evidence="3 5">HN-157</strain>
    </source>
</reference>
<sequence>MYKKTLVFIFIYTLFGFKLSLLGRTGDEQGGNILSSIRIDDVIIVFFTLIYIFKGRTGSIFLSKKPVFCFLVYIFVSIVSTIYNSTFGEVDFLASLLFTLRPLEYYVYIALGYELAKSKFSPDLTLKVYVVYCLFLITGQTVGLIGGVSNFSFDRAIANTGGPWELAAVSAFLMSYFIISKNASFSAISSFILLLTQSRITLVASILVLFFYNLRSVALIARKKIVILSVCLLSASSLIYAVYSLATFDSVSRQYASTGGVTARFETFGSNDTLTTLNDILVNTKAANNRQDYFNKTYGEGLNDILTSSGEGDASAFIRFTRWVTLIKTASNNIVTLLIGLGPSYAGKAVDGNYVRIFVETGIFGLLTYFLFLISCLRNIKQKLLTNYIWILIITALFIDIFVTFKAMFFFWFFYGYYIYNCQEIKNKGGIS</sequence>
<evidence type="ECO:0000256" key="1">
    <source>
        <dbReference type="SAM" id="Phobius"/>
    </source>
</evidence>
<gene>
    <name evidence="2" type="ORF">PIK62_28215</name>
    <name evidence="3" type="ORF">RYZ49_25845</name>
</gene>
<feature type="transmembrane region" description="Helical" evidence="1">
    <location>
        <begin position="354"/>
        <end position="377"/>
    </location>
</feature>
<dbReference type="RefSeq" id="WP_139529190.1">
    <property type="nucleotide sequence ID" value="NZ_CABEJD010000007.1"/>
</dbReference>
<accession>A0ABD5HLQ7</accession>
<dbReference type="Proteomes" id="UP001287436">
    <property type="component" value="Unassembled WGS sequence"/>
</dbReference>
<keyword evidence="4" id="KW-1185">Reference proteome</keyword>
<dbReference type="EMBL" id="JAWPBP010000032">
    <property type="protein sequence ID" value="MDW2719218.1"/>
    <property type="molecule type" value="Genomic_DNA"/>
</dbReference>
<keyword evidence="1" id="KW-0812">Transmembrane</keyword>
<evidence type="ECO:0000313" key="5">
    <source>
        <dbReference type="Proteomes" id="UP001287436"/>
    </source>
</evidence>
<feature type="transmembrane region" description="Helical" evidence="1">
    <location>
        <begin position="161"/>
        <end position="179"/>
    </location>
</feature>
<keyword evidence="1" id="KW-1133">Transmembrane helix</keyword>
<feature type="transmembrane region" description="Helical" evidence="1">
    <location>
        <begin position="32"/>
        <end position="53"/>
    </location>
</feature>
<evidence type="ECO:0000313" key="3">
    <source>
        <dbReference type="EMBL" id="MDW2719218.1"/>
    </source>
</evidence>
<reference evidence="2 4" key="1">
    <citation type="submission" date="2023-01" db="EMBL/GenBank/DDBJ databases">
        <authorList>
            <person name="Dale J."/>
        </authorList>
    </citation>
    <scope>NUCLEOTIDE SEQUENCE [LARGE SCALE GENOMIC DNA]</scope>
    <source>
        <strain evidence="2 4">2022EL-01098</strain>
    </source>
</reference>
<name>A0ABD5HLQ7_9ENTR</name>
<evidence type="ECO:0000313" key="4">
    <source>
        <dbReference type="Proteomes" id="UP001221816"/>
    </source>
</evidence>
<dbReference type="Proteomes" id="UP001221816">
    <property type="component" value="Unassembled WGS sequence"/>
</dbReference>
<evidence type="ECO:0008006" key="6">
    <source>
        <dbReference type="Google" id="ProtNLM"/>
    </source>
</evidence>
<feature type="transmembrane region" description="Helical" evidence="1">
    <location>
        <begin position="128"/>
        <end position="149"/>
    </location>
</feature>
<evidence type="ECO:0000313" key="2">
    <source>
        <dbReference type="EMBL" id="MDC0696462.1"/>
    </source>
</evidence>
<organism evidence="3 5">
    <name type="scientific">Klebsiella pasteurii</name>
    <dbReference type="NCBI Taxonomy" id="2587529"/>
    <lineage>
        <taxon>Bacteria</taxon>
        <taxon>Pseudomonadati</taxon>
        <taxon>Pseudomonadota</taxon>
        <taxon>Gammaproteobacteria</taxon>
        <taxon>Enterobacterales</taxon>
        <taxon>Enterobacteriaceae</taxon>
        <taxon>Klebsiella/Raoultella group</taxon>
        <taxon>Klebsiella</taxon>
    </lineage>
</organism>
<dbReference type="EMBL" id="JAQNDI010000028">
    <property type="protein sequence ID" value="MDC0696462.1"/>
    <property type="molecule type" value="Genomic_DNA"/>
</dbReference>
<comment type="caution">
    <text evidence="3">The sequence shown here is derived from an EMBL/GenBank/DDBJ whole genome shotgun (WGS) entry which is preliminary data.</text>
</comment>
<feature type="transmembrane region" description="Helical" evidence="1">
    <location>
        <begin position="191"/>
        <end position="213"/>
    </location>
</feature>